<dbReference type="InterPro" id="IPR018313">
    <property type="entry name" value="SBP_3_CS"/>
</dbReference>
<dbReference type="GO" id="GO:0016020">
    <property type="term" value="C:membrane"/>
    <property type="evidence" value="ECO:0007669"/>
    <property type="project" value="InterPro"/>
</dbReference>
<dbReference type="PROSITE" id="PS01039">
    <property type="entry name" value="SBP_BACTERIAL_3"/>
    <property type="match status" value="1"/>
</dbReference>
<sequence>MSRKTLAGALAAAAFALSAQAAAAEDLKICVEGAYPPFSETTASGEVVGFDIDMANAMCAAMGATCEMVKTDWDGIIPALIERKCDAIVASMSITPDRAQVIDFSAKYYNTPAAFIAAEGTEMTTTPEGLSGKTVGVQRGTIHQQFMEGEFPDVELKLYGTQDEAYLDLQSGRVDALVADQIAMDEGFIKTDAGAGYAFFGDTFSIPKYHGEGAGVGVRKGSDLAGRFTDAIAEIRASGEYDEIQKKYFDFDIYGG</sequence>
<keyword evidence="4 7" id="KW-0732">Signal</keyword>
<dbReference type="InterPro" id="IPR001638">
    <property type="entry name" value="Solute-binding_3/MltF_N"/>
</dbReference>
<dbReference type="EMBL" id="FOQH01000008">
    <property type="protein sequence ID" value="SFI64585.1"/>
    <property type="molecule type" value="Genomic_DNA"/>
</dbReference>
<evidence type="ECO:0000256" key="5">
    <source>
        <dbReference type="ARBA" id="ARBA00022764"/>
    </source>
</evidence>
<dbReference type="RefSeq" id="WP_092861891.1">
    <property type="nucleotide sequence ID" value="NZ_FOQH01000008.1"/>
</dbReference>
<evidence type="ECO:0000313" key="11">
    <source>
        <dbReference type="Proteomes" id="UP000199377"/>
    </source>
</evidence>
<dbReference type="STRING" id="1114924.SAMN05216258_108189"/>
<evidence type="ECO:0000259" key="9">
    <source>
        <dbReference type="SMART" id="SM00079"/>
    </source>
</evidence>
<evidence type="ECO:0000256" key="3">
    <source>
        <dbReference type="ARBA" id="ARBA00022448"/>
    </source>
</evidence>
<evidence type="ECO:0000256" key="2">
    <source>
        <dbReference type="ARBA" id="ARBA00010333"/>
    </source>
</evidence>
<evidence type="ECO:0000256" key="4">
    <source>
        <dbReference type="ARBA" id="ARBA00022729"/>
    </source>
</evidence>
<feature type="domain" description="Ionotropic glutamate receptor C-terminal" evidence="9">
    <location>
        <begin position="26"/>
        <end position="251"/>
    </location>
</feature>
<feature type="domain" description="Solute-binding protein family 3/N-terminal" evidence="8">
    <location>
        <begin position="26"/>
        <end position="252"/>
    </location>
</feature>
<organism evidence="10 11">
    <name type="scientific">Albimonas pacifica</name>
    <dbReference type="NCBI Taxonomy" id="1114924"/>
    <lineage>
        <taxon>Bacteria</taxon>
        <taxon>Pseudomonadati</taxon>
        <taxon>Pseudomonadota</taxon>
        <taxon>Alphaproteobacteria</taxon>
        <taxon>Rhodobacterales</taxon>
        <taxon>Paracoccaceae</taxon>
        <taxon>Albimonas</taxon>
    </lineage>
</organism>
<proteinExistence type="inferred from homology"/>
<dbReference type="Pfam" id="PF00497">
    <property type="entry name" value="SBP_bac_3"/>
    <property type="match status" value="1"/>
</dbReference>
<evidence type="ECO:0000313" key="10">
    <source>
        <dbReference type="EMBL" id="SFI64585.1"/>
    </source>
</evidence>
<keyword evidence="5" id="KW-0574">Periplasm</keyword>
<dbReference type="GO" id="GO:0030288">
    <property type="term" value="C:outer membrane-bounded periplasmic space"/>
    <property type="evidence" value="ECO:0007669"/>
    <property type="project" value="InterPro"/>
</dbReference>
<dbReference type="PANTHER" id="PTHR35936:SF17">
    <property type="entry name" value="ARGININE-BINDING EXTRACELLULAR PROTEIN ARTP"/>
    <property type="match status" value="1"/>
</dbReference>
<evidence type="ECO:0000259" key="8">
    <source>
        <dbReference type="SMART" id="SM00062"/>
    </source>
</evidence>
<protein>
    <submittedName>
        <fullName evidence="10">Polar amino acid transport system substrate-binding protein/arginine/ornithine transport system substrate-binding protein</fullName>
    </submittedName>
</protein>
<comment type="similarity">
    <text evidence="2 6">Belongs to the bacterial solute-binding protein 3 family.</text>
</comment>
<dbReference type="AlphaFoldDB" id="A0A1I3JXA9"/>
<keyword evidence="11" id="KW-1185">Reference proteome</keyword>
<evidence type="ECO:0000256" key="1">
    <source>
        <dbReference type="ARBA" id="ARBA00004418"/>
    </source>
</evidence>
<gene>
    <name evidence="10" type="ORF">SAMN05216258_108189</name>
</gene>
<keyword evidence="3" id="KW-0813">Transport</keyword>
<dbReference type="NCBIfam" id="TIGR01096">
    <property type="entry name" value="3A0103s03R"/>
    <property type="match status" value="1"/>
</dbReference>
<dbReference type="PANTHER" id="PTHR35936">
    <property type="entry name" value="MEMBRANE-BOUND LYTIC MUREIN TRANSGLYCOSYLASE F"/>
    <property type="match status" value="1"/>
</dbReference>
<accession>A0A1I3JXA9</accession>
<name>A0A1I3JXA9_9RHOB</name>
<dbReference type="OrthoDB" id="9807134at2"/>
<dbReference type="GO" id="GO:0015276">
    <property type="term" value="F:ligand-gated monoatomic ion channel activity"/>
    <property type="evidence" value="ECO:0007669"/>
    <property type="project" value="InterPro"/>
</dbReference>
<evidence type="ECO:0000256" key="6">
    <source>
        <dbReference type="RuleBase" id="RU003744"/>
    </source>
</evidence>
<reference evidence="10 11" key="1">
    <citation type="submission" date="2016-10" db="EMBL/GenBank/DDBJ databases">
        <authorList>
            <person name="de Groot N.N."/>
        </authorList>
    </citation>
    <scope>NUCLEOTIDE SEQUENCE [LARGE SCALE GENOMIC DNA]</scope>
    <source>
        <strain evidence="10 11">CGMCC 1.11030</strain>
    </source>
</reference>
<dbReference type="SUPFAM" id="SSF53850">
    <property type="entry name" value="Periplasmic binding protein-like II"/>
    <property type="match status" value="1"/>
</dbReference>
<dbReference type="Gene3D" id="3.40.190.10">
    <property type="entry name" value="Periplasmic binding protein-like II"/>
    <property type="match status" value="2"/>
</dbReference>
<dbReference type="Proteomes" id="UP000199377">
    <property type="component" value="Unassembled WGS sequence"/>
</dbReference>
<dbReference type="SMART" id="SM00079">
    <property type="entry name" value="PBPe"/>
    <property type="match status" value="1"/>
</dbReference>
<comment type="subcellular location">
    <subcellularLocation>
        <location evidence="1">Periplasm</location>
    </subcellularLocation>
</comment>
<dbReference type="SMART" id="SM00062">
    <property type="entry name" value="PBPb"/>
    <property type="match status" value="1"/>
</dbReference>
<dbReference type="InterPro" id="IPR001320">
    <property type="entry name" value="Iontro_rcpt_C"/>
</dbReference>
<evidence type="ECO:0000256" key="7">
    <source>
        <dbReference type="SAM" id="SignalP"/>
    </source>
</evidence>
<feature type="signal peptide" evidence="7">
    <location>
        <begin position="1"/>
        <end position="23"/>
    </location>
</feature>
<feature type="chain" id="PRO_5011698971" evidence="7">
    <location>
        <begin position="24"/>
        <end position="256"/>
    </location>
</feature>
<dbReference type="InterPro" id="IPR005768">
    <property type="entry name" value="Lys_Arg_Orn-bd"/>
</dbReference>